<feature type="chain" id="PRO_5021405948" evidence="1">
    <location>
        <begin position="24"/>
        <end position="333"/>
    </location>
</feature>
<evidence type="ECO:0000256" key="1">
    <source>
        <dbReference type="SAM" id="SignalP"/>
    </source>
</evidence>
<accession>A0A4Z0BL64</accession>
<organism evidence="2 3">
    <name type="scientific">Ramlibacter humi</name>
    <dbReference type="NCBI Taxonomy" id="2530451"/>
    <lineage>
        <taxon>Bacteria</taxon>
        <taxon>Pseudomonadati</taxon>
        <taxon>Pseudomonadota</taxon>
        <taxon>Betaproteobacteria</taxon>
        <taxon>Burkholderiales</taxon>
        <taxon>Comamonadaceae</taxon>
        <taxon>Ramlibacter</taxon>
    </lineage>
</organism>
<protein>
    <submittedName>
        <fullName evidence="2">Uncharacterized protein</fullName>
    </submittedName>
</protein>
<dbReference type="AlphaFoldDB" id="A0A4Z0BL64"/>
<proteinExistence type="predicted"/>
<dbReference type="EMBL" id="SMLK01000004">
    <property type="protein sequence ID" value="TFZ00073.1"/>
    <property type="molecule type" value="Genomic_DNA"/>
</dbReference>
<dbReference type="RefSeq" id="WP_135250260.1">
    <property type="nucleotide sequence ID" value="NZ_SMLK01000004.1"/>
</dbReference>
<keyword evidence="1" id="KW-0732">Signal</keyword>
<evidence type="ECO:0000313" key="3">
    <source>
        <dbReference type="Proteomes" id="UP000297839"/>
    </source>
</evidence>
<keyword evidence="3" id="KW-1185">Reference proteome</keyword>
<gene>
    <name evidence="2" type="ORF">EZ216_13260</name>
</gene>
<sequence length="333" mass="35658">MHFVRSLVLLLCLGLINPGLSNAETEVKEPEPAASMSIQAATEFRCLLGTKSCLEEYTEIDVRAKGALLDGPFGRPIMADVGTIVLGLNHQLQVRAVIDLSWALVEMEDGYFRFRVGTDKGFDGALYRLPTIATVADVRGPDMRTPSMDAYDPGGGVDLRVGKLKLRGWVDEASASASVIVHGVGSLSGVMFHGEVGRRLVWLTGVALNESSLARPGEGFIRLMPDRIKLGQLGDNTEDILTLQLAAEGDRLLVEGGGFASTVTVASVVEANMGVVNVMLSTKLNIPLRDMPVAGHLTAHIQIGPFFGAFDLGPRKAFTLAIGASVKFDGRWK</sequence>
<dbReference type="Proteomes" id="UP000297839">
    <property type="component" value="Unassembled WGS sequence"/>
</dbReference>
<reference evidence="2 3" key="1">
    <citation type="submission" date="2019-03" db="EMBL/GenBank/DDBJ databases">
        <title>Ramlibacter sp. 18x22-1, whole genome shotgun sequence.</title>
        <authorList>
            <person name="Zhang X."/>
            <person name="Feng G."/>
            <person name="Zhu H."/>
        </authorList>
    </citation>
    <scope>NUCLEOTIDE SEQUENCE [LARGE SCALE GENOMIC DNA]</scope>
    <source>
        <strain evidence="2 3">18x22-1</strain>
    </source>
</reference>
<comment type="caution">
    <text evidence="2">The sequence shown here is derived from an EMBL/GenBank/DDBJ whole genome shotgun (WGS) entry which is preliminary data.</text>
</comment>
<evidence type="ECO:0000313" key="2">
    <source>
        <dbReference type="EMBL" id="TFZ00073.1"/>
    </source>
</evidence>
<feature type="signal peptide" evidence="1">
    <location>
        <begin position="1"/>
        <end position="23"/>
    </location>
</feature>
<name>A0A4Z0BL64_9BURK</name>